<dbReference type="InterPro" id="IPR017941">
    <property type="entry name" value="Rieske_2Fe-2S"/>
</dbReference>
<dbReference type="InterPro" id="IPR001663">
    <property type="entry name" value="Rng_hydr_dOase-A"/>
</dbReference>
<dbReference type="InterPro" id="IPR036922">
    <property type="entry name" value="Rieske_2Fe-2S_sf"/>
</dbReference>
<keyword evidence="7" id="KW-0411">Iron-sulfur</keyword>
<dbReference type="SUPFAM" id="SSF50022">
    <property type="entry name" value="ISP domain"/>
    <property type="match status" value="1"/>
</dbReference>
<dbReference type="PROSITE" id="PS51296">
    <property type="entry name" value="RIESKE"/>
    <property type="match status" value="1"/>
</dbReference>
<dbReference type="GO" id="GO:0051213">
    <property type="term" value="F:dioxygenase activity"/>
    <property type="evidence" value="ECO:0007669"/>
    <property type="project" value="UniProtKB-KW"/>
</dbReference>
<accession>A0A843BG14</accession>
<comment type="cofactor">
    <cofactor evidence="1">
        <name>Fe cation</name>
        <dbReference type="ChEBI" id="CHEBI:24875"/>
    </cofactor>
</comment>
<evidence type="ECO:0000313" key="10">
    <source>
        <dbReference type="Proteomes" id="UP000530032"/>
    </source>
</evidence>
<dbReference type="PANTHER" id="PTHR43756">
    <property type="entry name" value="CHOLINE MONOOXYGENASE, CHLOROPLASTIC"/>
    <property type="match status" value="1"/>
</dbReference>
<dbReference type="AlphaFoldDB" id="A0A843BG14"/>
<dbReference type="RefSeq" id="WP_198461580.1">
    <property type="nucleotide sequence ID" value="NZ_JABBCQ020000017.1"/>
</dbReference>
<name>A0A843BG14_9BURK</name>
<dbReference type="InterPro" id="IPR015879">
    <property type="entry name" value="Ring_hydroxy_dOase_asu_C_dom"/>
</dbReference>
<evidence type="ECO:0000256" key="5">
    <source>
        <dbReference type="ARBA" id="ARBA00023002"/>
    </source>
</evidence>
<evidence type="ECO:0000256" key="3">
    <source>
        <dbReference type="ARBA" id="ARBA00022714"/>
    </source>
</evidence>
<sequence length="390" mass="43509">MNTPFAGELHRRAALAMQTGLADADGMGEQVPVSRYTSDEQTAQELRLLRQFPQPVAGSSSIPSPGAWLSLTQFGVPLLLVRQTDGVIHAFINVCRHRGARVAPEGSGTEARVFICPYHAWTYQPDGGLRGVPDSFGFPCLKKEDSGLKRLAAVERGGIIWVVLDPTSPIRDIDTHLGPLMENLESLNGLHSPVSYAQRSYEVNANWKLLIDGIFEAYHFKVAHRQTIAHMFMNNLQLVDDFGLHRRLYLIKSRFSQEQPEADDFDPRKYGNLTYYFFPNSMVLVQPDHGQLSYVEPLSASRTRVHELTLIPAEPTTEKATAYWNANVDLYRRTLAEDYALAESIQAGLASGANEHLTFGTFEYSAPRFHAQLRQQLDSLQSHAVKAAAT</sequence>
<evidence type="ECO:0000256" key="7">
    <source>
        <dbReference type="ARBA" id="ARBA00023014"/>
    </source>
</evidence>
<evidence type="ECO:0000256" key="4">
    <source>
        <dbReference type="ARBA" id="ARBA00022723"/>
    </source>
</evidence>
<dbReference type="CDD" id="cd03469">
    <property type="entry name" value="Rieske_RO_Alpha_N"/>
    <property type="match status" value="1"/>
</dbReference>
<dbReference type="SUPFAM" id="SSF55961">
    <property type="entry name" value="Bet v1-like"/>
    <property type="match status" value="1"/>
</dbReference>
<comment type="similarity">
    <text evidence="2">Belongs to the bacterial ring-hydroxylating dioxygenase alpha subunit family.</text>
</comment>
<dbReference type="GO" id="GO:0005506">
    <property type="term" value="F:iron ion binding"/>
    <property type="evidence" value="ECO:0007669"/>
    <property type="project" value="InterPro"/>
</dbReference>
<keyword evidence="9" id="KW-0223">Dioxygenase</keyword>
<protein>
    <submittedName>
        <fullName evidence="9">Aromatic ring-hydroxylating dioxygenase subunit alpha</fullName>
    </submittedName>
</protein>
<reference evidence="9" key="1">
    <citation type="submission" date="2020-12" db="EMBL/GenBank/DDBJ databases">
        <title>Comamonas sp. nov., isolated from stream water.</title>
        <authorList>
            <person name="Park K.-H."/>
        </authorList>
    </citation>
    <scope>NUCLEOTIDE SEQUENCE</scope>
    <source>
        <strain evidence="9">EJ-4</strain>
    </source>
</reference>
<dbReference type="GO" id="GO:0051537">
    <property type="term" value="F:2 iron, 2 sulfur cluster binding"/>
    <property type="evidence" value="ECO:0007669"/>
    <property type="project" value="UniProtKB-KW"/>
</dbReference>
<keyword evidence="5" id="KW-0560">Oxidoreductase</keyword>
<comment type="caution">
    <text evidence="9">The sequence shown here is derived from an EMBL/GenBank/DDBJ whole genome shotgun (WGS) entry which is preliminary data.</text>
</comment>
<dbReference type="Pfam" id="PF00848">
    <property type="entry name" value="Ring_hydroxyl_A"/>
    <property type="match status" value="1"/>
</dbReference>
<dbReference type="Gene3D" id="2.102.10.10">
    <property type="entry name" value="Rieske [2Fe-2S] iron-sulphur domain"/>
    <property type="match status" value="1"/>
</dbReference>
<dbReference type="Proteomes" id="UP000530032">
    <property type="component" value="Unassembled WGS sequence"/>
</dbReference>
<evidence type="ECO:0000256" key="1">
    <source>
        <dbReference type="ARBA" id="ARBA00001962"/>
    </source>
</evidence>
<proteinExistence type="inferred from homology"/>
<evidence type="ECO:0000313" key="9">
    <source>
        <dbReference type="EMBL" id="MBI1626248.1"/>
    </source>
</evidence>
<dbReference type="PRINTS" id="PR00090">
    <property type="entry name" value="RNGDIOXGNASE"/>
</dbReference>
<feature type="domain" description="Rieske" evidence="8">
    <location>
        <begin position="53"/>
        <end position="162"/>
    </location>
</feature>
<keyword evidence="4" id="KW-0479">Metal-binding</keyword>
<keyword evidence="3" id="KW-0001">2Fe-2S</keyword>
<dbReference type="Pfam" id="PF00355">
    <property type="entry name" value="Rieske"/>
    <property type="match status" value="1"/>
</dbReference>
<keyword evidence="10" id="KW-1185">Reference proteome</keyword>
<organism evidence="9 10">
    <name type="scientific">Comamonas suwonensis</name>
    <dbReference type="NCBI Taxonomy" id="2606214"/>
    <lineage>
        <taxon>Bacteria</taxon>
        <taxon>Pseudomonadati</taxon>
        <taxon>Pseudomonadota</taxon>
        <taxon>Betaproteobacteria</taxon>
        <taxon>Burkholderiales</taxon>
        <taxon>Comamonadaceae</taxon>
        <taxon>Comamonas</taxon>
    </lineage>
</organism>
<gene>
    <name evidence="9" type="ORF">HF327_017310</name>
</gene>
<evidence type="ECO:0000259" key="8">
    <source>
        <dbReference type="PROSITE" id="PS51296"/>
    </source>
</evidence>
<keyword evidence="6" id="KW-0408">Iron</keyword>
<evidence type="ECO:0000256" key="6">
    <source>
        <dbReference type="ARBA" id="ARBA00023004"/>
    </source>
</evidence>
<evidence type="ECO:0000256" key="2">
    <source>
        <dbReference type="ARBA" id="ARBA00008751"/>
    </source>
</evidence>
<dbReference type="Gene3D" id="3.90.380.10">
    <property type="entry name" value="Naphthalene 1,2-dioxygenase Alpha Subunit, Chain A, domain 1"/>
    <property type="match status" value="2"/>
</dbReference>
<dbReference type="EMBL" id="JABBCQ020000017">
    <property type="protein sequence ID" value="MBI1626248.1"/>
    <property type="molecule type" value="Genomic_DNA"/>
</dbReference>
<dbReference type="PANTHER" id="PTHR43756:SF5">
    <property type="entry name" value="CHOLINE MONOOXYGENASE, CHLOROPLASTIC"/>
    <property type="match status" value="1"/>
</dbReference>